<name>A0A150XHU6_9BACT</name>
<evidence type="ECO:0000313" key="12">
    <source>
        <dbReference type="EMBL" id="KYG78274.1"/>
    </source>
</evidence>
<evidence type="ECO:0000256" key="10">
    <source>
        <dbReference type="SAM" id="Phobius"/>
    </source>
</evidence>
<evidence type="ECO:0000256" key="7">
    <source>
        <dbReference type="ARBA" id="ARBA00022927"/>
    </source>
</evidence>
<dbReference type="GO" id="GO:0098797">
    <property type="term" value="C:plasma membrane protein complex"/>
    <property type="evidence" value="ECO:0007669"/>
    <property type="project" value="TreeGrafter"/>
</dbReference>
<dbReference type="GO" id="GO:0015031">
    <property type="term" value="P:protein transport"/>
    <property type="evidence" value="ECO:0007669"/>
    <property type="project" value="UniProtKB-KW"/>
</dbReference>
<keyword evidence="13" id="KW-1185">Reference proteome</keyword>
<keyword evidence="6 10" id="KW-0812">Transmembrane</keyword>
<feature type="transmembrane region" description="Helical" evidence="10">
    <location>
        <begin position="52"/>
        <end position="73"/>
    </location>
</feature>
<dbReference type="PANTHER" id="PTHR33446:SF2">
    <property type="entry name" value="PROTEIN TONB"/>
    <property type="match status" value="1"/>
</dbReference>
<gene>
    <name evidence="12" type="ORF">AWW68_05775</name>
</gene>
<reference evidence="12 13" key="1">
    <citation type="submission" date="2016-01" db="EMBL/GenBank/DDBJ databases">
        <title>Genome sequencing of Roseivirga spongicola UST030701-084.</title>
        <authorList>
            <person name="Selvaratnam C."/>
            <person name="Thevarajoo S."/>
            <person name="Goh K.M."/>
            <person name="Ee R."/>
            <person name="Chan K.-G."/>
            <person name="Chong C.S."/>
        </authorList>
    </citation>
    <scope>NUCLEOTIDE SEQUENCE [LARGE SCALE GENOMIC DNA]</scope>
    <source>
        <strain evidence="12 13">UST030701-084</strain>
    </source>
</reference>
<proteinExistence type="inferred from homology"/>
<dbReference type="NCBIfam" id="TIGR01352">
    <property type="entry name" value="tonB_Cterm"/>
    <property type="match status" value="1"/>
</dbReference>
<evidence type="ECO:0000259" key="11">
    <source>
        <dbReference type="PROSITE" id="PS52015"/>
    </source>
</evidence>
<dbReference type="PANTHER" id="PTHR33446">
    <property type="entry name" value="PROTEIN TONB-RELATED"/>
    <property type="match status" value="1"/>
</dbReference>
<evidence type="ECO:0000256" key="4">
    <source>
        <dbReference type="ARBA" id="ARBA00022475"/>
    </source>
</evidence>
<dbReference type="GO" id="GO:0031992">
    <property type="term" value="F:energy transducer activity"/>
    <property type="evidence" value="ECO:0007669"/>
    <property type="project" value="TreeGrafter"/>
</dbReference>
<keyword evidence="7" id="KW-0653">Protein transport</keyword>
<keyword evidence="8 10" id="KW-1133">Transmembrane helix</keyword>
<evidence type="ECO:0000256" key="3">
    <source>
        <dbReference type="ARBA" id="ARBA00022448"/>
    </source>
</evidence>
<dbReference type="InterPro" id="IPR037682">
    <property type="entry name" value="TonB_C"/>
</dbReference>
<sequence>MSYRFVRKSETPSAERIESAKNFNEALEASKSFSEFGISSSALKGGVTIKSLVLGSVGILVSGSALCFGVLGVNPFPVKEPVNEDTKIEQQLEKNSQIHIDSLDRAEIKGQVEQLDQVNDEFTSSPLHYEDLLVRASPLPSTEAFLQFVDRELEYPKELLDDSIEGFVEVRFKVNRKGETEDFKISKSLGRYFDEEAIRVIKQYKNWKPATYSGEAQEDFLKLKVTFTLDSN</sequence>
<dbReference type="GO" id="GO:0055085">
    <property type="term" value="P:transmembrane transport"/>
    <property type="evidence" value="ECO:0007669"/>
    <property type="project" value="InterPro"/>
</dbReference>
<dbReference type="Pfam" id="PF03544">
    <property type="entry name" value="TonB_C"/>
    <property type="match status" value="1"/>
</dbReference>
<evidence type="ECO:0000313" key="13">
    <source>
        <dbReference type="Proteomes" id="UP000075606"/>
    </source>
</evidence>
<dbReference type="InterPro" id="IPR006260">
    <property type="entry name" value="TonB/TolA_C"/>
</dbReference>
<evidence type="ECO:0000256" key="9">
    <source>
        <dbReference type="ARBA" id="ARBA00023136"/>
    </source>
</evidence>
<dbReference type="AlphaFoldDB" id="A0A150XHU6"/>
<evidence type="ECO:0000256" key="1">
    <source>
        <dbReference type="ARBA" id="ARBA00004383"/>
    </source>
</evidence>
<dbReference type="InterPro" id="IPR051045">
    <property type="entry name" value="TonB-dependent_transducer"/>
</dbReference>
<evidence type="ECO:0000256" key="8">
    <source>
        <dbReference type="ARBA" id="ARBA00022989"/>
    </source>
</evidence>
<evidence type="ECO:0000256" key="2">
    <source>
        <dbReference type="ARBA" id="ARBA00006555"/>
    </source>
</evidence>
<dbReference type="PROSITE" id="PS52015">
    <property type="entry name" value="TONB_CTD"/>
    <property type="match status" value="1"/>
</dbReference>
<keyword evidence="5" id="KW-0997">Cell inner membrane</keyword>
<dbReference type="RefSeq" id="WP_068217690.1">
    <property type="nucleotide sequence ID" value="NZ_LRPC01000001.1"/>
</dbReference>
<dbReference type="Gene3D" id="3.30.1150.10">
    <property type="match status" value="1"/>
</dbReference>
<evidence type="ECO:0000256" key="6">
    <source>
        <dbReference type="ARBA" id="ARBA00022692"/>
    </source>
</evidence>
<comment type="similarity">
    <text evidence="2">Belongs to the TonB family.</text>
</comment>
<dbReference type="OrthoDB" id="9812355at2"/>
<keyword evidence="4" id="KW-1003">Cell membrane</keyword>
<keyword evidence="3" id="KW-0813">Transport</keyword>
<accession>A0A150XHU6</accession>
<comment type="subcellular location">
    <subcellularLocation>
        <location evidence="1">Cell inner membrane</location>
        <topology evidence="1">Single-pass membrane protein</topology>
        <orientation evidence="1">Periplasmic side</orientation>
    </subcellularLocation>
</comment>
<dbReference type="EMBL" id="LRPC01000001">
    <property type="protein sequence ID" value="KYG78274.1"/>
    <property type="molecule type" value="Genomic_DNA"/>
</dbReference>
<protein>
    <recommendedName>
        <fullName evidence="11">TonB C-terminal domain-containing protein</fullName>
    </recommendedName>
</protein>
<dbReference type="STRING" id="333140.AWW68_05775"/>
<comment type="caution">
    <text evidence="12">The sequence shown here is derived from an EMBL/GenBank/DDBJ whole genome shotgun (WGS) entry which is preliminary data.</text>
</comment>
<dbReference type="SUPFAM" id="SSF74653">
    <property type="entry name" value="TolA/TonB C-terminal domain"/>
    <property type="match status" value="1"/>
</dbReference>
<evidence type="ECO:0000256" key="5">
    <source>
        <dbReference type="ARBA" id="ARBA00022519"/>
    </source>
</evidence>
<feature type="domain" description="TonB C-terminal" evidence="11">
    <location>
        <begin position="140"/>
        <end position="232"/>
    </location>
</feature>
<dbReference type="Proteomes" id="UP000075606">
    <property type="component" value="Unassembled WGS sequence"/>
</dbReference>
<organism evidence="12 13">
    <name type="scientific">Roseivirga spongicola</name>
    <dbReference type="NCBI Taxonomy" id="333140"/>
    <lineage>
        <taxon>Bacteria</taxon>
        <taxon>Pseudomonadati</taxon>
        <taxon>Bacteroidota</taxon>
        <taxon>Cytophagia</taxon>
        <taxon>Cytophagales</taxon>
        <taxon>Roseivirgaceae</taxon>
        <taxon>Roseivirga</taxon>
    </lineage>
</organism>
<keyword evidence="9 10" id="KW-0472">Membrane</keyword>